<feature type="coiled-coil region" evidence="1">
    <location>
        <begin position="248"/>
        <end position="317"/>
    </location>
</feature>
<gene>
    <name evidence="2" type="primary">CENPE</name>
</gene>
<sequence length="333" mass="38457">MGREFAETIQLSETLATEKIIAERDYLKQELGMFMVQTQHLEKENAALSQELKEINDLDEFESLEGKINKELETECSDLQKELNIAFDENSKLTTLLDGNVPKSLIDSLDLERTVIRLEKELTASHQVDDLTKQVCDLTGELQCVKTERDGLLSGQTRSELEAQQFSEEIQKIQADLSVSAQEEEELRQQLDSLRPGQERSEEERSQLVVFLQERDLGGLSREEEQKQKIFDLMRTSEQNECKLQEHISKLSQELQGTRDENRALQEAEKLLTAERDELKNDVRENLEIMIENQEELRVALEENREQIKQIKLVESEKARKPNELPPDLTSSN</sequence>
<feature type="non-terminal residue" evidence="2">
    <location>
        <position position="333"/>
    </location>
</feature>
<evidence type="ECO:0000313" key="2">
    <source>
        <dbReference type="EMBL" id="SBP82437.1"/>
    </source>
</evidence>
<keyword evidence="1" id="KW-0175">Coiled coil</keyword>
<dbReference type="EMBL" id="HADZ01018496">
    <property type="protein sequence ID" value="SBP82437.1"/>
    <property type="molecule type" value="Transcribed_RNA"/>
</dbReference>
<accession>A0A1A8CRM8</accession>
<evidence type="ECO:0000256" key="1">
    <source>
        <dbReference type="SAM" id="Coils"/>
    </source>
</evidence>
<dbReference type="AlphaFoldDB" id="A0A1A8CRM8"/>
<proteinExistence type="predicted"/>
<reference evidence="2" key="1">
    <citation type="submission" date="2016-05" db="EMBL/GenBank/DDBJ databases">
        <authorList>
            <person name="Lavstsen T."/>
            <person name="Jespersen J.S."/>
        </authorList>
    </citation>
    <scope>NUCLEOTIDE SEQUENCE</scope>
    <source>
        <tissue evidence="2">Brain</tissue>
    </source>
</reference>
<feature type="coiled-coil region" evidence="1">
    <location>
        <begin position="38"/>
        <end position="89"/>
    </location>
</feature>
<organism evidence="2">
    <name type="scientific">Nothobranchius kadleci</name>
    <name type="common">African annual killifish</name>
    <dbReference type="NCBI Taxonomy" id="1051664"/>
    <lineage>
        <taxon>Eukaryota</taxon>
        <taxon>Metazoa</taxon>
        <taxon>Chordata</taxon>
        <taxon>Craniata</taxon>
        <taxon>Vertebrata</taxon>
        <taxon>Euteleostomi</taxon>
        <taxon>Actinopterygii</taxon>
        <taxon>Neopterygii</taxon>
        <taxon>Teleostei</taxon>
        <taxon>Neoteleostei</taxon>
        <taxon>Acanthomorphata</taxon>
        <taxon>Ovalentaria</taxon>
        <taxon>Atherinomorphae</taxon>
        <taxon>Cyprinodontiformes</taxon>
        <taxon>Nothobranchiidae</taxon>
        <taxon>Nothobranchius</taxon>
    </lineage>
</organism>
<name>A0A1A8CRM8_NOTKA</name>
<reference evidence="2" key="2">
    <citation type="submission" date="2016-06" db="EMBL/GenBank/DDBJ databases">
        <title>The genome of a short-lived fish provides insights into sex chromosome evolution and the genetic control of aging.</title>
        <authorList>
            <person name="Reichwald K."/>
            <person name="Felder M."/>
            <person name="Petzold A."/>
            <person name="Koch P."/>
            <person name="Groth M."/>
            <person name="Platzer M."/>
        </authorList>
    </citation>
    <scope>NUCLEOTIDE SEQUENCE</scope>
    <source>
        <tissue evidence="2">Brain</tissue>
    </source>
</reference>
<protein>
    <submittedName>
        <fullName evidence="2">Centromere protein E</fullName>
    </submittedName>
</protein>